<dbReference type="Gene3D" id="3.30.40.10">
    <property type="entry name" value="Zinc/RING finger domain, C3HC4 (zinc finger)"/>
    <property type="match status" value="1"/>
</dbReference>
<evidence type="ECO:0000256" key="6">
    <source>
        <dbReference type="ARBA" id="ARBA00022786"/>
    </source>
</evidence>
<dbReference type="Gramene" id="TraesCAD_scaffold_065976_01G000100.1">
    <property type="protein sequence ID" value="TraesCAD_scaffold_065976_01G000100.1"/>
    <property type="gene ID" value="TraesCAD_scaffold_065976_01G000100"/>
</dbReference>
<dbReference type="Pfam" id="PF13639">
    <property type="entry name" value="zf-RING_2"/>
    <property type="match status" value="1"/>
</dbReference>
<keyword evidence="3" id="KW-0808">Transferase</keyword>
<dbReference type="GO" id="GO:0061630">
    <property type="term" value="F:ubiquitin protein ligase activity"/>
    <property type="evidence" value="ECO:0007669"/>
    <property type="project" value="UniProtKB-EC"/>
</dbReference>
<evidence type="ECO:0000256" key="1">
    <source>
        <dbReference type="ARBA" id="ARBA00000900"/>
    </source>
</evidence>
<feature type="domain" description="RING-type" evidence="10">
    <location>
        <begin position="247"/>
        <end position="288"/>
    </location>
</feature>
<comment type="catalytic activity">
    <reaction evidence="1">
        <text>S-ubiquitinyl-[E2 ubiquitin-conjugating enzyme]-L-cysteine + [acceptor protein]-L-lysine = [E2 ubiquitin-conjugating enzyme]-L-cysteine + N(6)-ubiquitinyl-[acceptor protein]-L-lysine.</text>
        <dbReference type="EC" id="2.3.2.27"/>
    </reaction>
</comment>
<dbReference type="InterPro" id="IPR045191">
    <property type="entry name" value="MBR1/2-like"/>
</dbReference>
<dbReference type="Gramene" id="TraesPARA_EIv1.0_0205870.2">
    <property type="protein sequence ID" value="TraesPARA_EIv1.0_0205870.2.CDS"/>
    <property type="gene ID" value="TraesPARA_EIv1.0_0205870"/>
</dbReference>
<feature type="compositionally biased region" description="Basic and acidic residues" evidence="9">
    <location>
        <begin position="1"/>
        <end position="12"/>
    </location>
</feature>
<feature type="region of interest" description="Disordered" evidence="9">
    <location>
        <begin position="62"/>
        <end position="117"/>
    </location>
</feature>
<evidence type="ECO:0000256" key="5">
    <source>
        <dbReference type="ARBA" id="ARBA00022771"/>
    </source>
</evidence>
<keyword evidence="7" id="KW-0862">Zinc</keyword>
<feature type="compositionally biased region" description="Low complexity" evidence="9">
    <location>
        <begin position="62"/>
        <end position="78"/>
    </location>
</feature>
<dbReference type="FunFam" id="3.30.40.10:FF:000451">
    <property type="entry name" value="E3 ubiquitin-protein ligase rnf12-A"/>
    <property type="match status" value="1"/>
</dbReference>
<reference evidence="11" key="1">
    <citation type="submission" date="2018-08" db="EMBL/GenBank/DDBJ databases">
        <authorList>
            <person name="Rossello M."/>
        </authorList>
    </citation>
    <scope>NUCLEOTIDE SEQUENCE [LARGE SCALE GENOMIC DNA]</scope>
    <source>
        <strain evidence="11">cv. Chinese Spring</strain>
    </source>
</reference>
<dbReference type="Gramene" id="TraesWEE_scaffold_051956_01G000500.1">
    <property type="protein sequence ID" value="TraesWEE_scaffold_051956_01G000500.1"/>
    <property type="gene ID" value="TraesWEE_scaffold_051956_01G000500"/>
</dbReference>
<dbReference type="Proteomes" id="UP000019116">
    <property type="component" value="Chromosome 1B"/>
</dbReference>
<dbReference type="Gramene" id="TraesCS1B02G393400.1">
    <property type="protein sequence ID" value="TraesCS1B02G393400.1"/>
    <property type="gene ID" value="TraesCS1B02G393400"/>
</dbReference>
<dbReference type="Gramene" id="TraesCS1B03G1064200.2">
    <property type="protein sequence ID" value="TraesCS1B03G1064200.2.CDS"/>
    <property type="gene ID" value="TraesCS1B03G1064200"/>
</dbReference>
<evidence type="ECO:0000259" key="10">
    <source>
        <dbReference type="PROSITE" id="PS50089"/>
    </source>
</evidence>
<evidence type="ECO:0000313" key="12">
    <source>
        <dbReference type="Proteomes" id="UP000019116"/>
    </source>
</evidence>
<evidence type="ECO:0000313" key="11">
    <source>
        <dbReference type="EnsemblPlants" id="TraesCS1B02G393400.1"/>
    </source>
</evidence>
<feature type="compositionally biased region" description="Low complexity" evidence="9">
    <location>
        <begin position="15"/>
        <end position="29"/>
    </location>
</feature>
<sequence length="294" mass="32612">MARDGASAERRRVALRVLLARGEGASSSSSPPPRGPEEEAPRGKQQQWLALRLRDLGCASAAASRAHAPVAASASVRPAAEEEGEGEEEDDDEWRASRQQRRRRRRERRGARVAGGGGGGVAAAGDVWCTCTPGIPFAAEASSVDCVVARHHHTAAPGRRGDGERRHREIMMFRTRLLLGRMGMYDQYQDWRLDVDNMNYEELLALEDRIGYVSTGLREDEIVRGLRVGKHLPFDRKHFSTETERSCSICQEEFEASEEIGKLSCGHGYHVHCIKQWLSRKNACPLCKVAVSKP</sequence>
<reference evidence="11" key="2">
    <citation type="submission" date="2018-10" db="UniProtKB">
        <authorList>
            <consortium name="EnsemblPlants"/>
        </authorList>
    </citation>
    <scope>IDENTIFICATION</scope>
</reference>
<dbReference type="EC" id="2.3.2.27" evidence="2"/>
<feature type="compositionally biased region" description="Basic residues" evidence="9">
    <location>
        <begin position="98"/>
        <end position="111"/>
    </location>
</feature>
<dbReference type="PROSITE" id="PS50089">
    <property type="entry name" value="ZF_RING_2"/>
    <property type="match status" value="1"/>
</dbReference>
<keyword evidence="12" id="KW-1185">Reference proteome</keyword>
<organism evidence="11">
    <name type="scientific">Triticum aestivum</name>
    <name type="common">Wheat</name>
    <dbReference type="NCBI Taxonomy" id="4565"/>
    <lineage>
        <taxon>Eukaryota</taxon>
        <taxon>Viridiplantae</taxon>
        <taxon>Streptophyta</taxon>
        <taxon>Embryophyta</taxon>
        <taxon>Tracheophyta</taxon>
        <taxon>Spermatophyta</taxon>
        <taxon>Magnoliopsida</taxon>
        <taxon>Liliopsida</taxon>
        <taxon>Poales</taxon>
        <taxon>Poaceae</taxon>
        <taxon>BOP clade</taxon>
        <taxon>Pooideae</taxon>
        <taxon>Triticodae</taxon>
        <taxon>Triticeae</taxon>
        <taxon>Triticinae</taxon>
        <taxon>Triticum</taxon>
    </lineage>
</organism>
<gene>
    <name evidence="11" type="primary">LOC123143824</name>
</gene>
<dbReference type="GO" id="GO:0008270">
    <property type="term" value="F:zinc ion binding"/>
    <property type="evidence" value="ECO:0007669"/>
    <property type="project" value="UniProtKB-KW"/>
</dbReference>
<dbReference type="InterPro" id="IPR013083">
    <property type="entry name" value="Znf_RING/FYVE/PHD"/>
</dbReference>
<dbReference type="SMART" id="SM00184">
    <property type="entry name" value="RING"/>
    <property type="match status" value="1"/>
</dbReference>
<accession>A0A3B5Z454</accession>
<evidence type="ECO:0000256" key="3">
    <source>
        <dbReference type="ARBA" id="ARBA00022679"/>
    </source>
</evidence>
<dbReference type="SUPFAM" id="SSF57850">
    <property type="entry name" value="RING/U-box"/>
    <property type="match status" value="1"/>
</dbReference>
<evidence type="ECO:0000256" key="2">
    <source>
        <dbReference type="ARBA" id="ARBA00012483"/>
    </source>
</evidence>
<dbReference type="InterPro" id="IPR001841">
    <property type="entry name" value="Znf_RING"/>
</dbReference>
<evidence type="ECO:0000256" key="9">
    <source>
        <dbReference type="SAM" id="MobiDB-lite"/>
    </source>
</evidence>
<dbReference type="PaxDb" id="4565-Traes_1BL_0FDC38712.2"/>
<dbReference type="AlphaFoldDB" id="A0A3B5Z454"/>
<evidence type="ECO:0000256" key="7">
    <source>
        <dbReference type="ARBA" id="ARBA00022833"/>
    </source>
</evidence>
<keyword evidence="5 8" id="KW-0863">Zinc-finger</keyword>
<dbReference type="PANTHER" id="PTHR22937">
    <property type="entry name" value="E3 UBIQUITIN-PROTEIN LIGASE RNF165"/>
    <property type="match status" value="1"/>
</dbReference>
<dbReference type="EnsemblPlants" id="TraesCS1B02G393400.1">
    <property type="protein sequence ID" value="TraesCS1B02G393400.1"/>
    <property type="gene ID" value="TraesCS1B02G393400"/>
</dbReference>
<keyword evidence="6" id="KW-0833">Ubl conjugation pathway</keyword>
<dbReference type="SMR" id="A0A3B5Z454"/>
<feature type="region of interest" description="Disordered" evidence="9">
    <location>
        <begin position="1"/>
        <end position="46"/>
    </location>
</feature>
<keyword evidence="4" id="KW-0479">Metal-binding</keyword>
<proteinExistence type="predicted"/>
<name>A0A3B5Z454_WHEAT</name>
<dbReference type="Gramene" id="TraesCLE_scaffold_062981_01G000500.1">
    <property type="protein sequence ID" value="TraesCLE_scaffold_062981_01G000500.1"/>
    <property type="gene ID" value="TraesCLE_scaffold_062981_01G000500"/>
</dbReference>
<protein>
    <recommendedName>
        <fullName evidence="2">RING-type E3 ubiquitin transferase</fullName>
        <ecNumber evidence="2">2.3.2.27</ecNumber>
    </recommendedName>
</protein>
<dbReference type="PANTHER" id="PTHR22937:SF122">
    <property type="entry name" value="RING-TYPE E3 UBIQUITIN TRANSFERASE"/>
    <property type="match status" value="1"/>
</dbReference>
<feature type="compositionally biased region" description="Acidic residues" evidence="9">
    <location>
        <begin position="81"/>
        <end position="93"/>
    </location>
</feature>
<dbReference type="Gramene" id="TraesROB_scaffold_160102_01G000300.1">
    <property type="protein sequence ID" value="TraesROB_scaffold_160102_01G000300.1"/>
    <property type="gene ID" value="TraesROB_scaffold_160102_01G000300"/>
</dbReference>
<evidence type="ECO:0000256" key="8">
    <source>
        <dbReference type="PROSITE-ProRule" id="PRU00175"/>
    </source>
</evidence>
<dbReference type="Gramene" id="TraesRN1B0101093700.2">
    <property type="protein sequence ID" value="TraesRN1B0101093700.2"/>
    <property type="gene ID" value="TraesRN1B0101093700"/>
</dbReference>
<evidence type="ECO:0000256" key="4">
    <source>
        <dbReference type="ARBA" id="ARBA00022723"/>
    </source>
</evidence>